<dbReference type="AlphaFoldDB" id="A0A9D4TTX7"/>
<name>A0A9D4TTX7_CHLVU</name>
<dbReference type="GO" id="GO:0052925">
    <property type="term" value="F:dol-P-Man:Man(5)GlcNAc(2)-PP-Dol alpha-1,3-mannosyltransferase activity"/>
    <property type="evidence" value="ECO:0007669"/>
    <property type="project" value="UniProtKB-EC"/>
</dbReference>
<accession>A0A9D4TTX7</accession>
<feature type="transmembrane region" description="Helical" evidence="11">
    <location>
        <begin position="44"/>
        <end position="62"/>
    </location>
</feature>
<dbReference type="EMBL" id="SIDB01000003">
    <property type="protein sequence ID" value="KAI3434734.1"/>
    <property type="molecule type" value="Genomic_DNA"/>
</dbReference>
<reference evidence="12" key="1">
    <citation type="journal article" date="2019" name="Plant J.">
        <title>Chlorella vulgaris genome assembly and annotation reveals the molecular basis for metabolic acclimation to high light conditions.</title>
        <authorList>
            <person name="Cecchin M."/>
            <person name="Marcolungo L."/>
            <person name="Rossato M."/>
            <person name="Girolomoni L."/>
            <person name="Cosentino E."/>
            <person name="Cuine S."/>
            <person name="Li-Beisson Y."/>
            <person name="Delledonne M."/>
            <person name="Ballottari M."/>
        </authorList>
    </citation>
    <scope>NUCLEOTIDE SEQUENCE</scope>
    <source>
        <strain evidence="12">211/11P</strain>
    </source>
</reference>
<keyword evidence="9 11" id="KW-0472">Membrane</keyword>
<gene>
    <name evidence="12" type="ORF">D9Q98_002795</name>
</gene>
<keyword evidence="5" id="KW-0808">Transferase</keyword>
<sequence length="498" mass="53998">MARTRLQTSRGRSRAGGGGLDQLVTALAAAFARLNNPADRQAQLMFAAALLVVEAALCFLIIQRVPYTEIDWEAYMQEVTGFLQGERDYEQLKGGTGPLVYPAGFVYLFAGLKQLTAGSVVAAQYVFAGLYLVTQATVMALYIRAASLPPWSLALLCASRRLHSIFLLRLFNDCWAMAVAYIATLALQSRRWVTAVVLYSLAVSVKMNVLLMAPGVLAVLLKFARPPAVVAGIALGVLLQLGLGAPFLLPHPRSYVSRAFEFSRVFTYKWSVNWQLLPEPYFLSRQLAIGLLLLHLRLLWSLAQQQWLKAEGGVWPALRRFFGCPPLAAVAARNRPASAAAAAAAEVPGARAAEFKQQHGGRVGSIGGSVSAGSSRDIQSDDSHGSHGSRSFEDCVLFVVFSSNLAGLVASRTIHYQFYCWYFHTLPFLLLRSPLPRWLALATLAAIELVYNVYPPTPWASLLLLALHLLAMGATLKARVSFGGAAASSGKGGSFKHT</sequence>
<keyword evidence="8 11" id="KW-1133">Transmembrane helix</keyword>
<keyword evidence="6 11" id="KW-0812">Transmembrane</keyword>
<organism evidence="12 13">
    <name type="scientific">Chlorella vulgaris</name>
    <name type="common">Green alga</name>
    <dbReference type="NCBI Taxonomy" id="3077"/>
    <lineage>
        <taxon>Eukaryota</taxon>
        <taxon>Viridiplantae</taxon>
        <taxon>Chlorophyta</taxon>
        <taxon>core chlorophytes</taxon>
        <taxon>Trebouxiophyceae</taxon>
        <taxon>Chlorellales</taxon>
        <taxon>Chlorellaceae</taxon>
        <taxon>Chlorella clade</taxon>
        <taxon>Chlorella</taxon>
    </lineage>
</organism>
<comment type="catalytic activity">
    <reaction evidence="10">
        <text>an alpha-D-Man-(1-&gt;2)-alpha-D-Man-(1-&gt;2)-alpha-D-Man-(1-&gt;3)-[alpha-D-Man-(1-&gt;6)]-beta-D-Man-(1-&gt;4)-beta-D-GlcNAc-(1-&gt;4)-alpha-D-GlcNAc-diphospho-di-trans,poly-cis-dolichol + a di-trans,poly-cis-dolichyl beta-D-mannosyl phosphate = an alpha-D-Man-(1-&gt;2)-alpha-D-Man-(1-&gt;2)-alpha-D-Man-(1-&gt;3)-[alpha-D-Man-(1-&gt;3)-alpha-D-Man-(1-&gt;6)]-beta-D-Man-(1-&gt;4)-beta-D-GlcNAc-(1-&gt;4)-alpha-D-GlcNAc-diphospho-di-trans,poly-cis-dolichol + a di-trans,poly-cis-dolichyl phosphate + H(+)</text>
        <dbReference type="Rhea" id="RHEA:29527"/>
        <dbReference type="Rhea" id="RHEA-COMP:19498"/>
        <dbReference type="Rhea" id="RHEA-COMP:19501"/>
        <dbReference type="Rhea" id="RHEA-COMP:19516"/>
        <dbReference type="Rhea" id="RHEA-COMP:19517"/>
        <dbReference type="ChEBI" id="CHEBI:15378"/>
        <dbReference type="ChEBI" id="CHEBI:57683"/>
        <dbReference type="ChEBI" id="CHEBI:58211"/>
        <dbReference type="ChEBI" id="CHEBI:132515"/>
        <dbReference type="ChEBI" id="CHEBI:132516"/>
        <dbReference type="EC" id="2.4.1.258"/>
    </reaction>
    <physiologicalReaction direction="left-to-right" evidence="10">
        <dbReference type="Rhea" id="RHEA:29528"/>
    </physiologicalReaction>
</comment>
<evidence type="ECO:0000256" key="1">
    <source>
        <dbReference type="ARBA" id="ARBA00004477"/>
    </source>
</evidence>
<dbReference type="InterPro" id="IPR007873">
    <property type="entry name" value="Glycosyltransferase_ALG3"/>
</dbReference>
<reference evidence="12" key="2">
    <citation type="submission" date="2020-11" db="EMBL/GenBank/DDBJ databases">
        <authorList>
            <person name="Cecchin M."/>
            <person name="Marcolungo L."/>
            <person name="Rossato M."/>
            <person name="Girolomoni L."/>
            <person name="Cosentino E."/>
            <person name="Cuine S."/>
            <person name="Li-Beisson Y."/>
            <person name="Delledonne M."/>
            <person name="Ballottari M."/>
        </authorList>
    </citation>
    <scope>NUCLEOTIDE SEQUENCE</scope>
    <source>
        <strain evidence="12">211/11P</strain>
        <tissue evidence="12">Whole cell</tissue>
    </source>
</reference>
<evidence type="ECO:0000256" key="8">
    <source>
        <dbReference type="ARBA" id="ARBA00022989"/>
    </source>
</evidence>
<protein>
    <recommendedName>
        <fullName evidence="3">dolichyl-P-Man:Man5GlcNAc2-PP-dolichol alpha-1,3-mannosyltransferase</fullName>
        <ecNumber evidence="3">2.4.1.258</ecNumber>
    </recommendedName>
</protein>
<comment type="caution">
    <text evidence="12">The sequence shown here is derived from an EMBL/GenBank/DDBJ whole genome shotgun (WGS) entry which is preliminary data.</text>
</comment>
<dbReference type="OrthoDB" id="20028at2759"/>
<evidence type="ECO:0000256" key="9">
    <source>
        <dbReference type="ARBA" id="ARBA00023136"/>
    </source>
</evidence>
<dbReference type="PANTHER" id="PTHR12646:SF0">
    <property type="entry name" value="DOL-P-MAN:MAN(5)GLCNAC(2)-PP-DOL ALPHA-1,3-MANNOSYLTRANSFERASE"/>
    <property type="match status" value="1"/>
</dbReference>
<feature type="transmembrane region" description="Helical" evidence="11">
    <location>
        <begin position="228"/>
        <end position="249"/>
    </location>
</feature>
<comment type="pathway">
    <text evidence="2">Protein modification; protein glycosylation.</text>
</comment>
<evidence type="ECO:0000256" key="4">
    <source>
        <dbReference type="ARBA" id="ARBA00022676"/>
    </source>
</evidence>
<feature type="transmembrane region" description="Helical" evidence="11">
    <location>
        <begin position="196"/>
        <end position="221"/>
    </location>
</feature>
<evidence type="ECO:0000256" key="6">
    <source>
        <dbReference type="ARBA" id="ARBA00022692"/>
    </source>
</evidence>
<dbReference type="PANTHER" id="PTHR12646">
    <property type="entry name" value="NOT56 - RELATED"/>
    <property type="match status" value="1"/>
</dbReference>
<comment type="subcellular location">
    <subcellularLocation>
        <location evidence="1">Endoplasmic reticulum membrane</location>
        <topology evidence="1">Multi-pass membrane protein</topology>
    </subcellularLocation>
</comment>
<evidence type="ECO:0000256" key="2">
    <source>
        <dbReference type="ARBA" id="ARBA00004922"/>
    </source>
</evidence>
<proteinExistence type="predicted"/>
<dbReference type="EC" id="2.4.1.258" evidence="3"/>
<feature type="transmembrane region" description="Helical" evidence="11">
    <location>
        <begin position="122"/>
        <end position="143"/>
    </location>
</feature>
<dbReference type="GO" id="GO:0005789">
    <property type="term" value="C:endoplasmic reticulum membrane"/>
    <property type="evidence" value="ECO:0007669"/>
    <property type="project" value="UniProtKB-SubCell"/>
</dbReference>
<keyword evidence="4" id="KW-0328">Glycosyltransferase</keyword>
<keyword evidence="7" id="KW-0256">Endoplasmic reticulum</keyword>
<evidence type="ECO:0000256" key="3">
    <source>
        <dbReference type="ARBA" id="ARBA00011964"/>
    </source>
</evidence>
<dbReference type="Pfam" id="PF05208">
    <property type="entry name" value="ALG3"/>
    <property type="match status" value="1"/>
</dbReference>
<evidence type="ECO:0000256" key="7">
    <source>
        <dbReference type="ARBA" id="ARBA00022824"/>
    </source>
</evidence>
<evidence type="ECO:0000313" key="13">
    <source>
        <dbReference type="Proteomes" id="UP001055712"/>
    </source>
</evidence>
<keyword evidence="13" id="KW-1185">Reference proteome</keyword>
<feature type="transmembrane region" description="Helical" evidence="11">
    <location>
        <begin position="164"/>
        <end position="184"/>
    </location>
</feature>
<dbReference type="Proteomes" id="UP001055712">
    <property type="component" value="Unassembled WGS sequence"/>
</dbReference>
<evidence type="ECO:0000256" key="11">
    <source>
        <dbReference type="SAM" id="Phobius"/>
    </source>
</evidence>
<evidence type="ECO:0000256" key="5">
    <source>
        <dbReference type="ARBA" id="ARBA00022679"/>
    </source>
</evidence>
<evidence type="ECO:0000313" key="12">
    <source>
        <dbReference type="EMBL" id="KAI3434734.1"/>
    </source>
</evidence>
<evidence type="ECO:0000256" key="10">
    <source>
        <dbReference type="ARBA" id="ARBA00049506"/>
    </source>
</evidence>